<comment type="caution">
    <text evidence="1">The sequence shown here is derived from an EMBL/GenBank/DDBJ whole genome shotgun (WGS) entry which is preliminary data.</text>
</comment>
<dbReference type="InterPro" id="IPR027417">
    <property type="entry name" value="P-loop_NTPase"/>
</dbReference>
<dbReference type="Gene3D" id="3.40.50.300">
    <property type="entry name" value="P-loop containing nucleotide triphosphate hydrolases"/>
    <property type="match status" value="1"/>
</dbReference>
<protein>
    <recommendedName>
        <fullName evidence="3">G domain-containing protein</fullName>
    </recommendedName>
</protein>
<name>A0AAU9IQF8_9CILI</name>
<reference evidence="1" key="1">
    <citation type="submission" date="2021-09" db="EMBL/GenBank/DDBJ databases">
        <authorList>
            <consortium name="AG Swart"/>
            <person name="Singh M."/>
            <person name="Singh A."/>
            <person name="Seah K."/>
            <person name="Emmerich C."/>
        </authorList>
    </citation>
    <scope>NUCLEOTIDE SEQUENCE</scope>
    <source>
        <strain evidence="1">ATCC30299</strain>
    </source>
</reference>
<evidence type="ECO:0000313" key="2">
    <source>
        <dbReference type="Proteomes" id="UP001162131"/>
    </source>
</evidence>
<evidence type="ECO:0000313" key="1">
    <source>
        <dbReference type="EMBL" id="CAG9315966.1"/>
    </source>
</evidence>
<organism evidence="1 2">
    <name type="scientific">Blepharisma stoltei</name>
    <dbReference type="NCBI Taxonomy" id="1481888"/>
    <lineage>
        <taxon>Eukaryota</taxon>
        <taxon>Sar</taxon>
        <taxon>Alveolata</taxon>
        <taxon>Ciliophora</taxon>
        <taxon>Postciliodesmatophora</taxon>
        <taxon>Heterotrichea</taxon>
        <taxon>Heterotrichida</taxon>
        <taxon>Blepharismidae</taxon>
        <taxon>Blepharisma</taxon>
    </lineage>
</organism>
<evidence type="ECO:0008006" key="3">
    <source>
        <dbReference type="Google" id="ProtNLM"/>
    </source>
</evidence>
<proteinExistence type="predicted"/>
<keyword evidence="2" id="KW-1185">Reference proteome</keyword>
<dbReference type="SUPFAM" id="SSF52540">
    <property type="entry name" value="P-loop containing nucleoside triphosphate hydrolases"/>
    <property type="match status" value="1"/>
</dbReference>
<dbReference type="Proteomes" id="UP001162131">
    <property type="component" value="Unassembled WGS sequence"/>
</dbReference>
<accession>A0AAU9IQF8</accession>
<dbReference type="AlphaFoldDB" id="A0AAU9IQF8"/>
<sequence length="621" mass="70866">MIPKSYSILNFKIIELVFKAKQVLEPELSFTLTDSKTSQEIYRSPISLVSQLINLPPVQIEPDILRSPSLSFYLKTAKGVELLGSASFDLSKKFPMKKSFNIKKTIGVKIEINKGEAQLPEFAQERPDINTADVAVLAEELRKGLTKYDFKSPDDLEEAIETTRRSITVNQKIKKHLVKFEEEKLADLEWLLSSRNKVRSNSLLIINPIEIATQKKIDVIEGLMDDLKVMPSCAEKFLTSILCYSYYKSYNFDPELYIHRKVEVINPNIEFSNFIEFLKQKGEDDVPEDFRKHFENQEWEKLISETEKILKDYRPVNVKEMSRLIKKSAKNSGELENKDIILLIGATGSGKSTTTHFLCGSNMEVVKEEDGITGIKATFIHNPALKSTVISSGNHSETRYITHIPINLADAGETIFLCDTPGLMDTSGPEVDMANTISIVEYVKKCRSVRPLILLSSKNEGDRFEGVQKLAQTLGRIITDFNKYSISFTYAFTKYKKSDASNIHGKVNRIISSQENNNTAFFHILKDIRDKTRDGALTINPIKDDHQELLRKIMERDPILDPKNAFERFITEESRGKLEHQVDLSKGEIDKALNSLNYEMIRYKLDELQYIGALFSEFEPK</sequence>
<dbReference type="EMBL" id="CAJZBQ010000014">
    <property type="protein sequence ID" value="CAG9315966.1"/>
    <property type="molecule type" value="Genomic_DNA"/>
</dbReference>
<gene>
    <name evidence="1" type="ORF">BSTOLATCC_MIC14708</name>
</gene>